<dbReference type="EMBL" id="QGTX01000001">
    <property type="protein sequence ID" value="PWW24825.1"/>
    <property type="molecule type" value="Genomic_DNA"/>
</dbReference>
<evidence type="ECO:0000313" key="3">
    <source>
        <dbReference type="Proteomes" id="UP000246661"/>
    </source>
</evidence>
<dbReference type="Pfam" id="PF06722">
    <property type="entry name" value="EryCIII-like_C"/>
    <property type="match status" value="1"/>
</dbReference>
<evidence type="ECO:0000313" key="2">
    <source>
        <dbReference type="EMBL" id="PWW24825.1"/>
    </source>
</evidence>
<name>A0A317QRP1_9ACTN</name>
<dbReference type="Gene3D" id="3.40.50.2000">
    <property type="entry name" value="Glycogen Phosphorylase B"/>
    <property type="match status" value="2"/>
</dbReference>
<organism evidence="2 3">
    <name type="scientific">Geodermatophilus normandii</name>
    <dbReference type="NCBI Taxonomy" id="1137989"/>
    <lineage>
        <taxon>Bacteria</taxon>
        <taxon>Bacillati</taxon>
        <taxon>Actinomycetota</taxon>
        <taxon>Actinomycetes</taxon>
        <taxon>Geodermatophilales</taxon>
        <taxon>Geodermatophilaceae</taxon>
        <taxon>Geodermatophilus</taxon>
    </lineage>
</organism>
<gene>
    <name evidence="2" type="ORF">JD79_04016</name>
</gene>
<keyword evidence="3" id="KW-1185">Reference proteome</keyword>
<proteinExistence type="predicted"/>
<dbReference type="SUPFAM" id="SSF53756">
    <property type="entry name" value="UDP-Glycosyltransferase/glycogen phosphorylase"/>
    <property type="match status" value="1"/>
</dbReference>
<dbReference type="GO" id="GO:0016757">
    <property type="term" value="F:glycosyltransferase activity"/>
    <property type="evidence" value="ECO:0007669"/>
    <property type="project" value="UniProtKB-ARBA"/>
</dbReference>
<dbReference type="InterPro" id="IPR010610">
    <property type="entry name" value="EryCIII-like_C"/>
</dbReference>
<evidence type="ECO:0000259" key="1">
    <source>
        <dbReference type="Pfam" id="PF06722"/>
    </source>
</evidence>
<accession>A0A317QRP1</accession>
<dbReference type="AlphaFoldDB" id="A0A317QRP1"/>
<dbReference type="Proteomes" id="UP000246661">
    <property type="component" value="Unassembled WGS sequence"/>
</dbReference>
<sequence>MPQLVVRGAGDRRTNGDLVAARGAGLAVDPGGITTPLLERLVSDPALAAAAGEVAAEMAAEMAAMPAPADVVPGLLELARR</sequence>
<feature type="domain" description="Erythromycin biosynthesis protein CIII-like C-terminal" evidence="1">
    <location>
        <begin position="1"/>
        <end position="78"/>
    </location>
</feature>
<reference evidence="3" key="1">
    <citation type="submission" date="2018-05" db="EMBL/GenBank/DDBJ databases">
        <authorList>
            <person name="Klenk H.-P."/>
            <person name="Huntemann M."/>
            <person name="Clum A."/>
            <person name="Pillay M."/>
            <person name="Palaniappan K."/>
            <person name="Varghese N."/>
            <person name="Mikhailova N."/>
            <person name="Stamatis D."/>
            <person name="Reddy T."/>
            <person name="Daum C."/>
            <person name="Shapiro N."/>
            <person name="Ivanova N."/>
            <person name="Kyrpides N."/>
            <person name="Woyke T."/>
        </authorList>
    </citation>
    <scope>NUCLEOTIDE SEQUENCE [LARGE SCALE GENOMIC DNA]</scope>
    <source>
        <strain evidence="3">DSM 45417</strain>
    </source>
</reference>
<protein>
    <recommendedName>
        <fullName evidence="1">Erythromycin biosynthesis protein CIII-like C-terminal domain-containing protein</fullName>
    </recommendedName>
</protein>
<dbReference type="OrthoDB" id="5488434at2"/>
<comment type="caution">
    <text evidence="2">The sequence shown here is derived from an EMBL/GenBank/DDBJ whole genome shotgun (WGS) entry which is preliminary data.</text>
</comment>